<feature type="compositionally biased region" description="Low complexity" evidence="1">
    <location>
        <begin position="18"/>
        <end position="41"/>
    </location>
</feature>
<evidence type="ECO:0000256" key="1">
    <source>
        <dbReference type="SAM" id="MobiDB-lite"/>
    </source>
</evidence>
<evidence type="ECO:0000313" key="3">
    <source>
        <dbReference type="Proteomes" id="UP000485058"/>
    </source>
</evidence>
<protein>
    <submittedName>
        <fullName evidence="2">Uncharacterized protein</fullName>
    </submittedName>
</protein>
<dbReference type="EMBL" id="BLLF01003030">
    <property type="protein sequence ID" value="GFH26123.1"/>
    <property type="molecule type" value="Genomic_DNA"/>
</dbReference>
<feature type="region of interest" description="Disordered" evidence="1">
    <location>
        <begin position="18"/>
        <end position="56"/>
    </location>
</feature>
<organism evidence="2 3">
    <name type="scientific">Haematococcus lacustris</name>
    <name type="common">Green alga</name>
    <name type="synonym">Haematococcus pluvialis</name>
    <dbReference type="NCBI Taxonomy" id="44745"/>
    <lineage>
        <taxon>Eukaryota</taxon>
        <taxon>Viridiplantae</taxon>
        <taxon>Chlorophyta</taxon>
        <taxon>core chlorophytes</taxon>
        <taxon>Chlorophyceae</taxon>
        <taxon>CS clade</taxon>
        <taxon>Chlamydomonadales</taxon>
        <taxon>Haematococcaceae</taxon>
        <taxon>Haematococcus</taxon>
    </lineage>
</organism>
<sequence>MSIGCVPCVPHQCQASVSALPSAPPSSAQQATSTTQRQNQAVSSADADAEGTGSAHPAATFQAALAQMLQLFSKGAAHSGQAGRGPAGLPAWGEAAGAGKLDWMTSSLMLIQSHQHTATAIIMALMLVYEIVA</sequence>
<dbReference type="AlphaFoldDB" id="A0A699ZTV7"/>
<reference evidence="2 3" key="1">
    <citation type="submission" date="2020-02" db="EMBL/GenBank/DDBJ databases">
        <title>Draft genome sequence of Haematococcus lacustris strain NIES-144.</title>
        <authorList>
            <person name="Morimoto D."/>
            <person name="Nakagawa S."/>
            <person name="Yoshida T."/>
            <person name="Sawayama S."/>
        </authorList>
    </citation>
    <scope>NUCLEOTIDE SEQUENCE [LARGE SCALE GENOMIC DNA]</scope>
    <source>
        <strain evidence="2 3">NIES-144</strain>
    </source>
</reference>
<proteinExistence type="predicted"/>
<comment type="caution">
    <text evidence="2">The sequence shown here is derived from an EMBL/GenBank/DDBJ whole genome shotgun (WGS) entry which is preliminary data.</text>
</comment>
<dbReference type="Proteomes" id="UP000485058">
    <property type="component" value="Unassembled WGS sequence"/>
</dbReference>
<keyword evidence="3" id="KW-1185">Reference proteome</keyword>
<accession>A0A699ZTV7</accession>
<evidence type="ECO:0000313" key="2">
    <source>
        <dbReference type="EMBL" id="GFH26123.1"/>
    </source>
</evidence>
<gene>
    <name evidence="2" type="ORF">HaLaN_24218</name>
</gene>
<name>A0A699ZTV7_HAELA</name>